<dbReference type="InterPro" id="IPR037138">
    <property type="entry name" value="His_deacetylse_dom_sf"/>
</dbReference>
<comment type="similarity">
    <text evidence="1">Belongs to the histone deacetylase family.</text>
</comment>
<dbReference type="CDD" id="cd09996">
    <property type="entry name" value="HDAC_classII_1"/>
    <property type="match status" value="1"/>
</dbReference>
<dbReference type="InterPro" id="IPR023696">
    <property type="entry name" value="Ureohydrolase_dom_sf"/>
</dbReference>
<accession>A0ABU6NBF6</accession>
<feature type="domain" description="Histone deacetylase" evidence="2">
    <location>
        <begin position="37"/>
        <end position="319"/>
    </location>
</feature>
<protein>
    <submittedName>
        <fullName evidence="3">Class II histone deacetylase</fullName>
    </submittedName>
</protein>
<sequence>MKPTGFVFHEDYVKHDTGEQLYTLGEQKMLSVGLEFENHLRVCLIKEMLEKSGLLANMTPYAPHLASDHDLLRVHTQRHIDRMKETAQKGIRVFGPEVYGCPVSERIARLSAGGAMKAVDLAMDNRLKQAYALIRPPGHHAGVDQAMGFCLYNNVAVAARYAQEIYGLERIAIVDWDVHHGNGTEEIFYHDKSVLLISLHEAGYFPMNTGGAEEVGTGGGEGFNVNIPLPPATGDAGYQYAFENLVFPILEQYEPQLLLVSAGQDPNGLDPLSRMMVMRPGFRYMAKSMREVAEKVCGGRLAILQEGGYSLPYLPIATLGVIEGLMDCTIAFHDPHSIPERPITQELIEAVETVKNVHSLYWKLNYSSSLSL</sequence>
<gene>
    <name evidence="3" type="ORF">P4447_09175</name>
</gene>
<dbReference type="SUPFAM" id="SSF52768">
    <property type="entry name" value="Arginase/deacetylase"/>
    <property type="match status" value="1"/>
</dbReference>
<dbReference type="RefSeq" id="WP_327967566.1">
    <property type="nucleotide sequence ID" value="NZ_JARMQG010000102.1"/>
</dbReference>
<dbReference type="EMBL" id="JARMQG010000102">
    <property type="protein sequence ID" value="MED3562627.1"/>
    <property type="molecule type" value="Genomic_DNA"/>
</dbReference>
<evidence type="ECO:0000259" key="2">
    <source>
        <dbReference type="Pfam" id="PF00850"/>
    </source>
</evidence>
<evidence type="ECO:0000313" key="4">
    <source>
        <dbReference type="Proteomes" id="UP001330749"/>
    </source>
</evidence>
<name>A0ABU6NBF6_9BACI</name>
<dbReference type="Proteomes" id="UP001330749">
    <property type="component" value="Unassembled WGS sequence"/>
</dbReference>
<dbReference type="InterPro" id="IPR023801">
    <property type="entry name" value="His_deacetylse_dom"/>
</dbReference>
<keyword evidence="4" id="KW-1185">Reference proteome</keyword>
<evidence type="ECO:0000256" key="1">
    <source>
        <dbReference type="ARBA" id="ARBA00005947"/>
    </source>
</evidence>
<dbReference type="PRINTS" id="PR01270">
    <property type="entry name" value="HDASUPER"/>
</dbReference>
<evidence type="ECO:0000313" key="3">
    <source>
        <dbReference type="EMBL" id="MED3562627.1"/>
    </source>
</evidence>
<dbReference type="InterPro" id="IPR000286">
    <property type="entry name" value="HDACs"/>
</dbReference>
<organism evidence="3 4">
    <name type="scientific">Bacillus xiapuensis</name>
    <dbReference type="NCBI Taxonomy" id="2014075"/>
    <lineage>
        <taxon>Bacteria</taxon>
        <taxon>Bacillati</taxon>
        <taxon>Bacillota</taxon>
        <taxon>Bacilli</taxon>
        <taxon>Bacillales</taxon>
        <taxon>Bacillaceae</taxon>
        <taxon>Bacillus</taxon>
    </lineage>
</organism>
<proteinExistence type="inferred from homology"/>
<dbReference type="Pfam" id="PF00850">
    <property type="entry name" value="Hist_deacetyl"/>
    <property type="match status" value="1"/>
</dbReference>
<dbReference type="PANTHER" id="PTHR10625:SF31">
    <property type="entry name" value="HISTONE DEACETYLASE DOMAIN-CONTAINING PROTEIN"/>
    <property type="match status" value="1"/>
</dbReference>
<dbReference type="PANTHER" id="PTHR10625">
    <property type="entry name" value="HISTONE DEACETYLASE HDAC1-RELATED"/>
    <property type="match status" value="1"/>
</dbReference>
<reference evidence="3 4" key="1">
    <citation type="submission" date="2023-03" db="EMBL/GenBank/DDBJ databases">
        <title>Bacillus Genome Sequencing.</title>
        <authorList>
            <person name="Dunlap C."/>
        </authorList>
    </citation>
    <scope>NUCLEOTIDE SEQUENCE [LARGE SCALE GENOMIC DNA]</scope>
    <source>
        <strain evidence="3 4">B-14544</strain>
    </source>
</reference>
<dbReference type="Gene3D" id="3.40.800.20">
    <property type="entry name" value="Histone deacetylase domain"/>
    <property type="match status" value="1"/>
</dbReference>
<comment type="caution">
    <text evidence="3">The sequence shown here is derived from an EMBL/GenBank/DDBJ whole genome shotgun (WGS) entry which is preliminary data.</text>
</comment>